<organism evidence="1 2">
    <name type="scientific">Phlebia brevispora</name>
    <dbReference type="NCBI Taxonomy" id="194682"/>
    <lineage>
        <taxon>Eukaryota</taxon>
        <taxon>Fungi</taxon>
        <taxon>Dikarya</taxon>
        <taxon>Basidiomycota</taxon>
        <taxon>Agaricomycotina</taxon>
        <taxon>Agaricomycetes</taxon>
        <taxon>Polyporales</taxon>
        <taxon>Meruliaceae</taxon>
        <taxon>Phlebia</taxon>
    </lineage>
</organism>
<protein>
    <submittedName>
        <fullName evidence="1">Uncharacterized protein</fullName>
    </submittedName>
</protein>
<dbReference type="EMBL" id="JANHOG010000187">
    <property type="protein sequence ID" value="KAJ3557062.1"/>
    <property type="molecule type" value="Genomic_DNA"/>
</dbReference>
<keyword evidence="2" id="KW-1185">Reference proteome</keyword>
<gene>
    <name evidence="1" type="ORF">NM688_g1673</name>
</gene>
<evidence type="ECO:0000313" key="2">
    <source>
        <dbReference type="Proteomes" id="UP001148662"/>
    </source>
</evidence>
<accession>A0ACC1TAM8</accession>
<sequence length="75" mass="8466">MYNSSSFRRPQTTAEAAPEKYRNEVQQLKELFETWSNEDLQSVLIETSGDVELAAARISEGQSAGYDLRITVTHT</sequence>
<name>A0ACC1TAM8_9APHY</name>
<dbReference type="Proteomes" id="UP001148662">
    <property type="component" value="Unassembled WGS sequence"/>
</dbReference>
<evidence type="ECO:0000313" key="1">
    <source>
        <dbReference type="EMBL" id="KAJ3557062.1"/>
    </source>
</evidence>
<proteinExistence type="predicted"/>
<comment type="caution">
    <text evidence="1">The sequence shown here is derived from an EMBL/GenBank/DDBJ whole genome shotgun (WGS) entry which is preliminary data.</text>
</comment>
<reference evidence="1" key="1">
    <citation type="submission" date="2022-07" db="EMBL/GenBank/DDBJ databases">
        <title>Genome Sequence of Phlebia brevispora.</title>
        <authorList>
            <person name="Buettner E."/>
        </authorList>
    </citation>
    <scope>NUCLEOTIDE SEQUENCE</scope>
    <source>
        <strain evidence="1">MPL23</strain>
    </source>
</reference>